<sequence length="221" mass="24586">MNVMLTNASNMLHDTISSIPQAIKEQFSFEDPADSHDKVLENHGILGYTAADFEEAILGEQKQLRKIEVYESKVSDAVTLTETGLANLAIFTKSQVITYNGIATYTVDLSKLTKDSVILDETHKTVKLLIPHAELGVINIPSSGMEFSDTEHGWLAFGEIKLSADDLADVQTEASGRMEKKLEELNEKEKADRFAKLSVWEIYQPVVSAVSAEYKLEVEFE</sequence>
<dbReference type="Proteomes" id="UP000199820">
    <property type="component" value="Unassembled WGS sequence"/>
</dbReference>
<organism evidence="1 2">
    <name type="scientific">[Clostridium] aminophilum</name>
    <dbReference type="NCBI Taxonomy" id="1526"/>
    <lineage>
        <taxon>Bacteria</taxon>
        <taxon>Bacillati</taxon>
        <taxon>Bacillota</taxon>
        <taxon>Clostridia</taxon>
        <taxon>Lachnospirales</taxon>
        <taxon>Lachnospiraceae</taxon>
    </lineage>
</organism>
<dbReference type="InterPro" id="IPR025324">
    <property type="entry name" value="DUF4230"/>
</dbReference>
<protein>
    <recommendedName>
        <fullName evidence="3">DUF4230 domain-containing protein</fullName>
    </recommendedName>
</protein>
<evidence type="ECO:0000313" key="2">
    <source>
        <dbReference type="Proteomes" id="UP000199820"/>
    </source>
</evidence>
<gene>
    <name evidence="1" type="ORF">SAMN04487771_10076</name>
</gene>
<evidence type="ECO:0000313" key="1">
    <source>
        <dbReference type="EMBL" id="SET17577.1"/>
    </source>
</evidence>
<evidence type="ECO:0008006" key="3">
    <source>
        <dbReference type="Google" id="ProtNLM"/>
    </source>
</evidence>
<keyword evidence="2" id="KW-1185">Reference proteome</keyword>
<proteinExistence type="predicted"/>
<accession>A0A1I0CDD8</accession>
<dbReference type="Pfam" id="PF14014">
    <property type="entry name" value="DUF4230"/>
    <property type="match status" value="1"/>
</dbReference>
<name>A0A1I0CDD8_9FIRM</name>
<dbReference type="AlphaFoldDB" id="A0A1I0CDD8"/>
<reference evidence="1 2" key="1">
    <citation type="submission" date="2016-10" db="EMBL/GenBank/DDBJ databases">
        <authorList>
            <person name="de Groot N.N."/>
        </authorList>
    </citation>
    <scope>NUCLEOTIDE SEQUENCE [LARGE SCALE GENOMIC DNA]</scope>
    <source>
        <strain evidence="1 2">KH1P1</strain>
    </source>
</reference>
<dbReference type="EMBL" id="FOIL01000007">
    <property type="protein sequence ID" value="SET17577.1"/>
    <property type="molecule type" value="Genomic_DNA"/>
</dbReference>